<dbReference type="GO" id="GO:0051301">
    <property type="term" value="P:cell division"/>
    <property type="evidence" value="ECO:0007669"/>
    <property type="project" value="UniProtKB-KW"/>
</dbReference>
<gene>
    <name evidence="9" type="primary">xerC</name>
    <name evidence="13" type="ORF">FYJ63_08445</name>
</gene>
<dbReference type="SUPFAM" id="SSF47823">
    <property type="entry name" value="lambda integrase-like, N-terminal domain"/>
    <property type="match status" value="1"/>
</dbReference>
<dbReference type="InterPro" id="IPR010998">
    <property type="entry name" value="Integrase_recombinase_N"/>
</dbReference>
<evidence type="ECO:0000313" key="13">
    <source>
        <dbReference type="EMBL" id="MST50256.1"/>
    </source>
</evidence>
<keyword evidence="3 9" id="KW-0132">Cell division</keyword>
<evidence type="ECO:0000256" key="10">
    <source>
        <dbReference type="SAM" id="MobiDB-lite"/>
    </source>
</evidence>
<dbReference type="InterPro" id="IPR050090">
    <property type="entry name" value="Tyrosine_recombinase_XerCD"/>
</dbReference>
<dbReference type="InterPro" id="IPR013762">
    <property type="entry name" value="Integrase-like_cat_sf"/>
</dbReference>
<evidence type="ECO:0000256" key="2">
    <source>
        <dbReference type="ARBA" id="ARBA00022490"/>
    </source>
</evidence>
<feature type="active site" evidence="9">
    <location>
        <position position="282"/>
    </location>
</feature>
<proteinExistence type="inferred from homology"/>
<evidence type="ECO:0000256" key="3">
    <source>
        <dbReference type="ARBA" id="ARBA00022618"/>
    </source>
</evidence>
<evidence type="ECO:0000256" key="9">
    <source>
        <dbReference type="HAMAP-Rule" id="MF_01808"/>
    </source>
</evidence>
<feature type="region of interest" description="Disordered" evidence="10">
    <location>
        <begin position="138"/>
        <end position="161"/>
    </location>
</feature>
<dbReference type="PROSITE" id="PS51900">
    <property type="entry name" value="CB"/>
    <property type="match status" value="1"/>
</dbReference>
<feature type="active site" evidence="9">
    <location>
        <position position="183"/>
    </location>
</feature>
<dbReference type="CDD" id="cd00798">
    <property type="entry name" value="INT_XerDC_C"/>
    <property type="match status" value="1"/>
</dbReference>
<dbReference type="GO" id="GO:0009037">
    <property type="term" value="F:tyrosine-based site-specific recombinase activity"/>
    <property type="evidence" value="ECO:0007669"/>
    <property type="project" value="UniProtKB-UniRule"/>
</dbReference>
<keyword evidence="8 9" id="KW-0131">Cell cycle</keyword>
<evidence type="ECO:0000256" key="1">
    <source>
        <dbReference type="ARBA" id="ARBA00004496"/>
    </source>
</evidence>
<keyword evidence="2 9" id="KW-0963">Cytoplasm</keyword>
<dbReference type="InterPro" id="IPR023009">
    <property type="entry name" value="Tyrosine_recombinase_XerC/XerD"/>
</dbReference>
<dbReference type="PANTHER" id="PTHR30349">
    <property type="entry name" value="PHAGE INTEGRASE-RELATED"/>
    <property type="match status" value="1"/>
</dbReference>
<feature type="active site" evidence="9">
    <location>
        <position position="279"/>
    </location>
</feature>
<reference evidence="13 14" key="1">
    <citation type="submission" date="2019-08" db="EMBL/GenBank/DDBJ databases">
        <title>In-depth cultivation of the pig gut microbiome towards novel bacterial diversity and tailored functional studies.</title>
        <authorList>
            <person name="Wylensek D."/>
            <person name="Hitch T.C.A."/>
            <person name="Clavel T."/>
        </authorList>
    </citation>
    <scope>NUCLEOTIDE SEQUENCE [LARGE SCALE GENOMIC DNA]</scope>
    <source>
        <strain evidence="13 14">RF-GAM-744-WT-7</strain>
    </source>
</reference>
<feature type="active site" evidence="9">
    <location>
        <position position="305"/>
    </location>
</feature>
<dbReference type="InterPro" id="IPR044068">
    <property type="entry name" value="CB"/>
</dbReference>
<evidence type="ECO:0000256" key="6">
    <source>
        <dbReference type="ARBA" id="ARBA00023125"/>
    </source>
</evidence>
<dbReference type="AlphaFoldDB" id="A0A7K0K452"/>
<keyword evidence="6 9" id="KW-0238">DNA-binding</keyword>
<sequence length="333" mass="36346">MNEETTAAWVEEIISDFGEYLKANRGFSPHSLRAYLGDLRELLDFLDPQSLESPQTVSESLSDPRTIRSWLGQLSRQGASRATLARRIASFRTFSAWAQKHGVLTRDSGAKLRSPKPDNALPTVLSEADAAKLLDAARKQAHGESTADDAENQAGKAGTPSKSRAVALRDWALLEMLYATGVRVSELTGLKLGDVNRSEATIRVLGKGNKERIAPYGIPAGLALEEYLEQGRPELISAEKPQPDWVFLGVKGGRLDSRLVRGMLHRMTAIAGVPDLGPHGLRHTAATHLLNGGADLRSVQEILGHASLATTQRYTHLSVDRLRQVYLQAHPRA</sequence>
<dbReference type="SUPFAM" id="SSF56349">
    <property type="entry name" value="DNA breaking-rejoining enzymes"/>
    <property type="match status" value="1"/>
</dbReference>
<evidence type="ECO:0000259" key="12">
    <source>
        <dbReference type="PROSITE" id="PS51900"/>
    </source>
</evidence>
<dbReference type="InterPro" id="IPR011010">
    <property type="entry name" value="DNA_brk_join_enz"/>
</dbReference>
<dbReference type="Gene3D" id="1.10.150.130">
    <property type="match status" value="1"/>
</dbReference>
<comment type="caution">
    <text evidence="13">The sequence shown here is derived from an EMBL/GenBank/DDBJ whole genome shotgun (WGS) entry which is preliminary data.</text>
</comment>
<evidence type="ECO:0000259" key="11">
    <source>
        <dbReference type="PROSITE" id="PS51898"/>
    </source>
</evidence>
<dbReference type="Proteomes" id="UP000442535">
    <property type="component" value="Unassembled WGS sequence"/>
</dbReference>
<dbReference type="RefSeq" id="WP_338106895.1">
    <property type="nucleotide sequence ID" value="NZ_VUMY01000015.1"/>
</dbReference>
<dbReference type="GO" id="GO:0003677">
    <property type="term" value="F:DNA binding"/>
    <property type="evidence" value="ECO:0007669"/>
    <property type="project" value="UniProtKB-UniRule"/>
</dbReference>
<dbReference type="PANTHER" id="PTHR30349:SF77">
    <property type="entry name" value="TYROSINE RECOMBINASE XERC"/>
    <property type="match status" value="1"/>
</dbReference>
<comment type="subunit">
    <text evidence="9">Forms a cyclic heterotetrameric complex composed of two molecules of XerC and two molecules of XerD.</text>
</comment>
<comment type="function">
    <text evidence="9">Site-specific tyrosine recombinase, which acts by catalyzing the cutting and rejoining of the recombining DNA molecules. The XerC-XerD complex is essential to convert dimers of the bacterial chromosome into monomers to permit their segregation at cell division. It also contributes to the segregational stability of plasmids.</text>
</comment>
<accession>A0A7K0K452</accession>
<dbReference type="EMBL" id="VUMY01000015">
    <property type="protein sequence ID" value="MST50256.1"/>
    <property type="molecule type" value="Genomic_DNA"/>
</dbReference>
<comment type="similarity">
    <text evidence="9">Belongs to the 'phage' integrase family. XerC subfamily.</text>
</comment>
<keyword evidence="4 9" id="KW-0159">Chromosome partition</keyword>
<dbReference type="PROSITE" id="PS51898">
    <property type="entry name" value="TYR_RECOMBINASE"/>
    <property type="match status" value="1"/>
</dbReference>
<dbReference type="Pfam" id="PF00589">
    <property type="entry name" value="Phage_integrase"/>
    <property type="match status" value="1"/>
</dbReference>
<evidence type="ECO:0000256" key="8">
    <source>
        <dbReference type="ARBA" id="ARBA00023306"/>
    </source>
</evidence>
<dbReference type="Pfam" id="PF02899">
    <property type="entry name" value="Phage_int_SAM_1"/>
    <property type="match status" value="1"/>
</dbReference>
<organism evidence="13 14">
    <name type="scientific">Mobiluncus porci</name>
    <dbReference type="NCBI Taxonomy" id="2652278"/>
    <lineage>
        <taxon>Bacteria</taxon>
        <taxon>Bacillati</taxon>
        <taxon>Actinomycetota</taxon>
        <taxon>Actinomycetes</taxon>
        <taxon>Actinomycetales</taxon>
        <taxon>Actinomycetaceae</taxon>
        <taxon>Mobiluncus</taxon>
    </lineage>
</organism>
<keyword evidence="5 9" id="KW-0229">DNA integration</keyword>
<keyword evidence="14" id="KW-1185">Reference proteome</keyword>
<dbReference type="HAMAP" id="MF_01808">
    <property type="entry name" value="Recomb_XerC_XerD"/>
    <property type="match status" value="1"/>
</dbReference>
<evidence type="ECO:0000313" key="14">
    <source>
        <dbReference type="Proteomes" id="UP000442535"/>
    </source>
</evidence>
<keyword evidence="7 9" id="KW-0233">DNA recombination</keyword>
<feature type="domain" description="Core-binding (CB)" evidence="12">
    <location>
        <begin position="8"/>
        <end position="99"/>
    </location>
</feature>
<evidence type="ECO:0000256" key="5">
    <source>
        <dbReference type="ARBA" id="ARBA00022908"/>
    </source>
</evidence>
<dbReference type="InterPro" id="IPR004107">
    <property type="entry name" value="Integrase_SAM-like_N"/>
</dbReference>
<protein>
    <recommendedName>
        <fullName evidence="9">Tyrosine recombinase XerC</fullName>
    </recommendedName>
</protein>
<dbReference type="InterPro" id="IPR002104">
    <property type="entry name" value="Integrase_catalytic"/>
</dbReference>
<dbReference type="GO" id="GO:0006313">
    <property type="term" value="P:DNA transposition"/>
    <property type="evidence" value="ECO:0007669"/>
    <property type="project" value="UniProtKB-UniRule"/>
</dbReference>
<comment type="subcellular location">
    <subcellularLocation>
        <location evidence="1 9">Cytoplasm</location>
    </subcellularLocation>
</comment>
<dbReference type="Gene3D" id="1.10.443.10">
    <property type="entry name" value="Intergrase catalytic core"/>
    <property type="match status" value="1"/>
</dbReference>
<feature type="active site" evidence="9">
    <location>
        <position position="207"/>
    </location>
</feature>
<name>A0A7K0K452_9ACTO</name>
<feature type="domain" description="Tyr recombinase" evidence="11">
    <location>
        <begin position="120"/>
        <end position="327"/>
    </location>
</feature>
<evidence type="ECO:0000256" key="4">
    <source>
        <dbReference type="ARBA" id="ARBA00022829"/>
    </source>
</evidence>
<dbReference type="GO" id="GO:0007059">
    <property type="term" value="P:chromosome segregation"/>
    <property type="evidence" value="ECO:0007669"/>
    <property type="project" value="UniProtKB-UniRule"/>
</dbReference>
<feature type="active site" description="O-(3'-phospho-DNA)-tyrosine intermediate" evidence="9">
    <location>
        <position position="314"/>
    </location>
</feature>
<dbReference type="GO" id="GO:0005737">
    <property type="term" value="C:cytoplasm"/>
    <property type="evidence" value="ECO:0007669"/>
    <property type="project" value="UniProtKB-SubCell"/>
</dbReference>
<evidence type="ECO:0000256" key="7">
    <source>
        <dbReference type="ARBA" id="ARBA00023172"/>
    </source>
</evidence>